<dbReference type="EMBL" id="JBFXLS010000084">
    <property type="protein sequence ID" value="KAL2818414.1"/>
    <property type="molecule type" value="Genomic_DNA"/>
</dbReference>
<evidence type="ECO:0000313" key="2">
    <source>
        <dbReference type="EMBL" id="KAL2818414.1"/>
    </source>
</evidence>
<sequence>MSSPDPPEILASSTLHLLTTRLHRLTYLLTGDTTWTGTPTPPEKPSSHEETVSRRLAELERELGDLSSRFAVVREVLAVYDRFPELFTSTSTPITTTSPNPEDNQQPPSTPIVSDLDQKTTTSLILSHATTYPETASRLTSLSDTPIPPAETSTSLISLQPRMDKLAGVQAQQMGEISELRVRSARVVKRWYEVVVLGGGEVWGEWEGRVEGVERGVRRGEVAVQREG</sequence>
<comment type="caution">
    <text evidence="2">The sequence shown here is derived from an EMBL/GenBank/DDBJ whole genome shotgun (WGS) entry which is preliminary data.</text>
</comment>
<keyword evidence="3" id="KW-1185">Reference proteome</keyword>
<name>A0ABR4HTG0_9EURO</name>
<reference evidence="2 3" key="1">
    <citation type="submission" date="2024-07" db="EMBL/GenBank/DDBJ databases">
        <title>Section-level genome sequencing and comparative genomics of Aspergillus sections Usti and Cavernicolus.</title>
        <authorList>
            <consortium name="Lawrence Berkeley National Laboratory"/>
            <person name="Nybo J.L."/>
            <person name="Vesth T.C."/>
            <person name="Theobald S."/>
            <person name="Frisvad J.C."/>
            <person name="Larsen T.O."/>
            <person name="Kjaerboelling I."/>
            <person name="Rothschild-Mancinelli K."/>
            <person name="Lyhne E.K."/>
            <person name="Kogle M.E."/>
            <person name="Barry K."/>
            <person name="Clum A."/>
            <person name="Na H."/>
            <person name="Ledsgaard L."/>
            <person name="Lin J."/>
            <person name="Lipzen A."/>
            <person name="Kuo A."/>
            <person name="Riley R."/>
            <person name="Mondo S."/>
            <person name="LaButti K."/>
            <person name="Haridas S."/>
            <person name="Pangalinan J."/>
            <person name="Salamov A.A."/>
            <person name="Simmons B.A."/>
            <person name="Magnuson J.K."/>
            <person name="Chen J."/>
            <person name="Drula E."/>
            <person name="Henrissat B."/>
            <person name="Wiebenga A."/>
            <person name="Lubbers R.J."/>
            <person name="Gomes A.C."/>
            <person name="Makela M.R."/>
            <person name="Stajich J."/>
            <person name="Grigoriev I.V."/>
            <person name="Mortensen U.H."/>
            <person name="De vries R.P."/>
            <person name="Baker S.E."/>
            <person name="Andersen M.R."/>
        </authorList>
    </citation>
    <scope>NUCLEOTIDE SEQUENCE [LARGE SCALE GENOMIC DNA]</scope>
    <source>
        <strain evidence="2 3">CBS 600.67</strain>
    </source>
</reference>
<feature type="region of interest" description="Disordered" evidence="1">
    <location>
        <begin position="89"/>
        <end position="115"/>
    </location>
</feature>
<evidence type="ECO:0000313" key="3">
    <source>
        <dbReference type="Proteomes" id="UP001610335"/>
    </source>
</evidence>
<gene>
    <name evidence="2" type="ORF">BDW59DRAFT_165486</name>
</gene>
<proteinExistence type="predicted"/>
<accession>A0ABR4HTG0</accession>
<evidence type="ECO:0000256" key="1">
    <source>
        <dbReference type="SAM" id="MobiDB-lite"/>
    </source>
</evidence>
<evidence type="ECO:0008006" key="4">
    <source>
        <dbReference type="Google" id="ProtNLM"/>
    </source>
</evidence>
<feature type="compositionally biased region" description="Low complexity" evidence="1">
    <location>
        <begin position="89"/>
        <end position="101"/>
    </location>
</feature>
<dbReference type="Proteomes" id="UP001610335">
    <property type="component" value="Unassembled WGS sequence"/>
</dbReference>
<protein>
    <recommendedName>
        <fullName evidence="4">Nuclear distribution protein RO10</fullName>
    </recommendedName>
</protein>
<organism evidence="2 3">
    <name type="scientific">Aspergillus cavernicola</name>
    <dbReference type="NCBI Taxonomy" id="176166"/>
    <lineage>
        <taxon>Eukaryota</taxon>
        <taxon>Fungi</taxon>
        <taxon>Dikarya</taxon>
        <taxon>Ascomycota</taxon>
        <taxon>Pezizomycotina</taxon>
        <taxon>Eurotiomycetes</taxon>
        <taxon>Eurotiomycetidae</taxon>
        <taxon>Eurotiales</taxon>
        <taxon>Aspergillaceae</taxon>
        <taxon>Aspergillus</taxon>
        <taxon>Aspergillus subgen. Nidulantes</taxon>
    </lineage>
</organism>
<feature type="region of interest" description="Disordered" evidence="1">
    <location>
        <begin position="31"/>
        <end position="52"/>
    </location>
</feature>